<reference evidence="1" key="1">
    <citation type="journal article" date="2019" name="MBio">
        <title>Virus Genomes from Deep Sea Sediments Expand the Ocean Megavirome and Support Independent Origins of Viral Gigantism.</title>
        <authorList>
            <person name="Backstrom D."/>
            <person name="Yutin N."/>
            <person name="Jorgensen S.L."/>
            <person name="Dharamshi J."/>
            <person name="Homa F."/>
            <person name="Zaremba-Niedwiedzka K."/>
            <person name="Spang A."/>
            <person name="Wolf Y.I."/>
            <person name="Koonin E.V."/>
            <person name="Ettema T.J."/>
        </authorList>
    </citation>
    <scope>NUCLEOTIDE SEQUENCE</scope>
</reference>
<name>A0A481YVJ4_9VIRU</name>
<sequence length="144" mass="16449">METLHTSLGQFYFTTHSNSPPTFLQVVGWTKGAERPDAKRRYVYVRKVPLQICGGLNGSGRWEFDEDLIKRYATDITKSVHKSTDTLVDGNAIIIDGAHFLRYQSITIPLRRFDFVLVTDEILLDSPKAKKFKRLRKGVSPSNF</sequence>
<dbReference type="EMBL" id="MK500348">
    <property type="protein sequence ID" value="QBK87313.1"/>
    <property type="molecule type" value="Genomic_DNA"/>
</dbReference>
<accession>A0A481YVJ4</accession>
<evidence type="ECO:0000313" key="1">
    <source>
        <dbReference type="EMBL" id="QBK87313.1"/>
    </source>
</evidence>
<protein>
    <submittedName>
        <fullName evidence="1">Uncharacterized protein</fullName>
    </submittedName>
</protein>
<proteinExistence type="predicted"/>
<gene>
    <name evidence="1" type="ORF">LCMAC201_02230</name>
</gene>
<organism evidence="1">
    <name type="scientific">Marseillevirus LCMAC201</name>
    <dbReference type="NCBI Taxonomy" id="2506605"/>
    <lineage>
        <taxon>Viruses</taxon>
        <taxon>Varidnaviria</taxon>
        <taxon>Bamfordvirae</taxon>
        <taxon>Nucleocytoviricota</taxon>
        <taxon>Megaviricetes</taxon>
        <taxon>Pimascovirales</taxon>
        <taxon>Pimascovirales incertae sedis</taxon>
        <taxon>Marseilleviridae</taxon>
    </lineage>
</organism>